<evidence type="ECO:0000256" key="1">
    <source>
        <dbReference type="SAM" id="SignalP"/>
    </source>
</evidence>
<evidence type="ECO:0000313" key="3">
    <source>
        <dbReference type="Proteomes" id="UP001220377"/>
    </source>
</evidence>
<dbReference type="EMBL" id="CP117884">
    <property type="protein sequence ID" value="WDF82984.1"/>
    <property type="molecule type" value="Genomic_DNA"/>
</dbReference>
<organism evidence="2 3">
    <name type="scientific">Lacticaseibacillus pabuli</name>
    <dbReference type="NCBI Taxonomy" id="3025672"/>
    <lineage>
        <taxon>Bacteria</taxon>
        <taxon>Bacillati</taxon>
        <taxon>Bacillota</taxon>
        <taxon>Bacilli</taxon>
        <taxon>Lactobacillales</taxon>
        <taxon>Lactobacillaceae</taxon>
        <taxon>Lacticaseibacillus</taxon>
    </lineage>
</organism>
<feature type="chain" id="PRO_5046211904" evidence="1">
    <location>
        <begin position="23"/>
        <end position="188"/>
    </location>
</feature>
<proteinExistence type="predicted"/>
<accession>A0ABY7WT57</accession>
<name>A0ABY7WT57_9LACO</name>
<sequence>MKKQSIAVIAAALLLAAPVAVPAVTTFAAGNSQFVINHNNMHPYAGPESLEGGWVVVGYHGAPIYTTYQTSTKTKRVLQRGTSWRYSGVVTYRDGSQWYDLGGGHQWVRASDLTSGLVINQKGVVKVKYVPGYSIAVWNFFDHGKVTGKLLKNGTSWKYSRYSIRDNTRWYDLGGNQWVDGRYVQKLK</sequence>
<evidence type="ECO:0000313" key="2">
    <source>
        <dbReference type="EMBL" id="WDF82984.1"/>
    </source>
</evidence>
<dbReference type="RefSeq" id="WP_274260811.1">
    <property type="nucleotide sequence ID" value="NZ_CP117884.1"/>
</dbReference>
<reference evidence="2 3" key="1">
    <citation type="submission" date="2023-02" db="EMBL/GenBank/DDBJ databases">
        <title>Genome sequence of Lacticaseibacillus sp. KACC 23028.</title>
        <authorList>
            <person name="Kim S."/>
            <person name="Heo J."/>
            <person name="Kwon S.-W."/>
        </authorList>
    </citation>
    <scope>NUCLEOTIDE SEQUENCE [LARGE SCALE GENOMIC DNA]</scope>
    <source>
        <strain evidence="2 3">KACC 23028</strain>
    </source>
</reference>
<keyword evidence="1" id="KW-0732">Signal</keyword>
<gene>
    <name evidence="2" type="ORF">PQ472_01705</name>
</gene>
<feature type="signal peptide" evidence="1">
    <location>
        <begin position="1"/>
        <end position="22"/>
    </location>
</feature>
<dbReference type="Proteomes" id="UP001220377">
    <property type="component" value="Chromosome"/>
</dbReference>
<keyword evidence="3" id="KW-1185">Reference proteome</keyword>
<protein>
    <submittedName>
        <fullName evidence="2">SLAP domain-containing protein</fullName>
    </submittedName>
</protein>